<accession>A0AA88UW53</accession>
<organism evidence="2 3">
    <name type="scientific">Escallonia herrerae</name>
    <dbReference type="NCBI Taxonomy" id="1293975"/>
    <lineage>
        <taxon>Eukaryota</taxon>
        <taxon>Viridiplantae</taxon>
        <taxon>Streptophyta</taxon>
        <taxon>Embryophyta</taxon>
        <taxon>Tracheophyta</taxon>
        <taxon>Spermatophyta</taxon>
        <taxon>Magnoliopsida</taxon>
        <taxon>eudicotyledons</taxon>
        <taxon>Gunneridae</taxon>
        <taxon>Pentapetalae</taxon>
        <taxon>asterids</taxon>
        <taxon>campanulids</taxon>
        <taxon>Escalloniales</taxon>
        <taxon>Escalloniaceae</taxon>
        <taxon>Escallonia</taxon>
    </lineage>
</organism>
<gene>
    <name evidence="2" type="ORF">RJ639_025079</name>
</gene>
<evidence type="ECO:0000313" key="2">
    <source>
        <dbReference type="EMBL" id="KAK2997033.1"/>
    </source>
</evidence>
<name>A0AA88UW53_9ASTE</name>
<dbReference type="SUPFAM" id="SSF53098">
    <property type="entry name" value="Ribonuclease H-like"/>
    <property type="match status" value="1"/>
</dbReference>
<proteinExistence type="predicted"/>
<dbReference type="AlphaFoldDB" id="A0AA88UW53"/>
<evidence type="ECO:0008006" key="4">
    <source>
        <dbReference type="Google" id="ProtNLM"/>
    </source>
</evidence>
<evidence type="ECO:0000256" key="1">
    <source>
        <dbReference type="SAM" id="MobiDB-lite"/>
    </source>
</evidence>
<feature type="compositionally biased region" description="Low complexity" evidence="1">
    <location>
        <begin position="176"/>
        <end position="187"/>
    </location>
</feature>
<feature type="region of interest" description="Disordered" evidence="1">
    <location>
        <begin position="19"/>
        <end position="48"/>
    </location>
</feature>
<feature type="compositionally biased region" description="Polar residues" evidence="1">
    <location>
        <begin position="191"/>
        <end position="200"/>
    </location>
</feature>
<dbReference type="Proteomes" id="UP001188597">
    <property type="component" value="Unassembled WGS sequence"/>
</dbReference>
<comment type="caution">
    <text evidence="2">The sequence shown here is derived from an EMBL/GenBank/DDBJ whole genome shotgun (WGS) entry which is preliminary data.</text>
</comment>
<evidence type="ECO:0000313" key="3">
    <source>
        <dbReference type="Proteomes" id="UP001188597"/>
    </source>
</evidence>
<sequence length="353" mass="39281">MGSAISWLGMIDPLGSRLTQSGSGPALGMRRARANKPDDFPRRNSSSSAKGFGEDIRFIAVLFISSDLHRRFLSDHRQLPATTPSPPVIVVRGRDACREHSVLVDATRQKVRCNYCQREFSGGVYRMKFHLAQIKNKDIVPCAEVPDDVRDHIQSILSTTSKQKAPKRQKVDQVANGQQNSSSISGGAHRNNGSSGQNGSTCPSLLFPHCSPSAQPAVDDILEDFSKKELVSTVLEEANAISRYIYSQAWTLDMMRKYTGGRELIHPNISRLVTNFLSLRSIVMQEASLKQIFSHSEWLSSIYSRGPDAQAFKSLLYSDRFWKSARETVSVSEPLLKILRVVDGDMPAMGYIY</sequence>
<dbReference type="EMBL" id="JAVXUP010004491">
    <property type="protein sequence ID" value="KAK2997033.1"/>
    <property type="molecule type" value="Genomic_DNA"/>
</dbReference>
<dbReference type="InterPro" id="IPR012337">
    <property type="entry name" value="RNaseH-like_sf"/>
</dbReference>
<reference evidence="2" key="1">
    <citation type="submission" date="2022-12" db="EMBL/GenBank/DDBJ databases">
        <title>Draft genome assemblies for two species of Escallonia (Escalloniales).</title>
        <authorList>
            <person name="Chanderbali A."/>
            <person name="Dervinis C."/>
            <person name="Anghel I."/>
            <person name="Soltis D."/>
            <person name="Soltis P."/>
            <person name="Zapata F."/>
        </authorList>
    </citation>
    <scope>NUCLEOTIDE SEQUENCE</scope>
    <source>
        <strain evidence="2">UCBG64.0493</strain>
        <tissue evidence="2">Leaf</tissue>
    </source>
</reference>
<protein>
    <recommendedName>
        <fullName evidence="4">BED-type domain-containing protein</fullName>
    </recommendedName>
</protein>
<keyword evidence="3" id="KW-1185">Reference proteome</keyword>
<dbReference type="PANTHER" id="PTHR32166">
    <property type="entry name" value="OSJNBA0013A04.12 PROTEIN"/>
    <property type="match status" value="1"/>
</dbReference>
<dbReference type="PANTHER" id="PTHR32166:SF123">
    <property type="entry name" value="BED-TYPE DOMAIN-CONTAINING PROTEIN"/>
    <property type="match status" value="1"/>
</dbReference>
<feature type="region of interest" description="Disordered" evidence="1">
    <location>
        <begin position="157"/>
        <end position="200"/>
    </location>
</feature>